<dbReference type="SUPFAM" id="SSF101874">
    <property type="entry name" value="YceI-like"/>
    <property type="match status" value="1"/>
</dbReference>
<dbReference type="Pfam" id="PF04264">
    <property type="entry name" value="YceI"/>
    <property type="match status" value="1"/>
</dbReference>
<comment type="caution">
    <text evidence="2">The sequence shown here is derived from an EMBL/GenBank/DDBJ whole genome shotgun (WGS) entry which is preliminary data.</text>
</comment>
<dbReference type="Gene3D" id="2.40.128.110">
    <property type="entry name" value="Lipid/polyisoprenoid-binding, YceI-like"/>
    <property type="match status" value="1"/>
</dbReference>
<gene>
    <name evidence="2" type="primary">yceI</name>
    <name evidence="2" type="ORF">Mterra_01295</name>
</gene>
<dbReference type="InterPro" id="IPR036761">
    <property type="entry name" value="TTHA0802/YceI-like_sf"/>
</dbReference>
<protein>
    <submittedName>
        <fullName evidence="2">Protein YceI</fullName>
    </submittedName>
</protein>
<evidence type="ECO:0000259" key="1">
    <source>
        <dbReference type="SMART" id="SM00867"/>
    </source>
</evidence>
<reference evidence="2 3" key="1">
    <citation type="submission" date="2018-08" db="EMBL/GenBank/DDBJ databases">
        <title>Meiothermus terrae DSM 26712 genome sequencing project.</title>
        <authorList>
            <person name="Da Costa M.S."/>
            <person name="Albuquerque L."/>
            <person name="Raposo P."/>
            <person name="Froufe H.J.C."/>
            <person name="Barroso C.S."/>
            <person name="Egas C."/>
        </authorList>
    </citation>
    <scope>NUCLEOTIDE SEQUENCE [LARGE SCALE GENOMIC DNA]</scope>
    <source>
        <strain evidence="2 3">DSM 26712</strain>
    </source>
</reference>
<dbReference type="PANTHER" id="PTHR34406:SF1">
    <property type="entry name" value="PROTEIN YCEI"/>
    <property type="match status" value="1"/>
</dbReference>
<dbReference type="InterPro" id="IPR007372">
    <property type="entry name" value="Lipid/polyisoprenoid-bd_YceI"/>
</dbReference>
<proteinExistence type="predicted"/>
<dbReference type="SMART" id="SM00867">
    <property type="entry name" value="YceI"/>
    <property type="match status" value="1"/>
</dbReference>
<organism evidence="2 3">
    <name type="scientific">Calidithermus terrae</name>
    <dbReference type="NCBI Taxonomy" id="1408545"/>
    <lineage>
        <taxon>Bacteria</taxon>
        <taxon>Thermotogati</taxon>
        <taxon>Deinococcota</taxon>
        <taxon>Deinococci</taxon>
        <taxon>Thermales</taxon>
        <taxon>Thermaceae</taxon>
        <taxon>Calidithermus</taxon>
    </lineage>
</organism>
<dbReference type="RefSeq" id="WP_119314456.1">
    <property type="nucleotide sequence ID" value="NZ_QXDL01000040.1"/>
</dbReference>
<dbReference type="AlphaFoldDB" id="A0A399ETX4"/>
<dbReference type="Proteomes" id="UP000265715">
    <property type="component" value="Unassembled WGS sequence"/>
</dbReference>
<sequence>MQWNLDPSHTAVAFAVKHMGVFTVRGQFKKVSGLVEADEQGRPGKIDVTIEAASIETGEPQRDAHLRSPDFLDAEQYPHLRFASTQIEALGGNRYRVHGELSIRDVTKPVTLEAELTPVVKDPWGLTRVGASAEGKLNRKDWGLTWNQVLELGALLVGEEVKFSIEVEAVAPAPAEAQAS</sequence>
<feature type="domain" description="Lipid/polyisoprenoid-binding YceI-like" evidence="1">
    <location>
        <begin position="2"/>
        <end position="170"/>
    </location>
</feature>
<dbReference type="EMBL" id="QXDL01000040">
    <property type="protein sequence ID" value="RIH86980.1"/>
    <property type="molecule type" value="Genomic_DNA"/>
</dbReference>
<accession>A0A399ETX4</accession>
<evidence type="ECO:0000313" key="2">
    <source>
        <dbReference type="EMBL" id="RIH86980.1"/>
    </source>
</evidence>
<evidence type="ECO:0000313" key="3">
    <source>
        <dbReference type="Proteomes" id="UP000265715"/>
    </source>
</evidence>
<dbReference type="OrthoDB" id="9811006at2"/>
<name>A0A399ETX4_9DEIN</name>
<dbReference type="PANTHER" id="PTHR34406">
    <property type="entry name" value="PROTEIN YCEI"/>
    <property type="match status" value="1"/>
</dbReference>
<keyword evidence="3" id="KW-1185">Reference proteome</keyword>